<dbReference type="Proteomes" id="UP000540685">
    <property type="component" value="Unassembled WGS sequence"/>
</dbReference>
<keyword evidence="1" id="KW-0472">Membrane</keyword>
<reference evidence="2 3" key="1">
    <citation type="submission" date="2020-08" db="EMBL/GenBank/DDBJ databases">
        <title>Sequencing the genomes of 1000 actinobacteria strains.</title>
        <authorList>
            <person name="Klenk H.-P."/>
        </authorList>
    </citation>
    <scope>NUCLEOTIDE SEQUENCE [LARGE SCALE GENOMIC DNA]</scope>
    <source>
        <strain evidence="2 3">DSM 46887</strain>
    </source>
</reference>
<keyword evidence="1" id="KW-1133">Transmembrane helix</keyword>
<feature type="transmembrane region" description="Helical" evidence="1">
    <location>
        <begin position="90"/>
        <end position="113"/>
    </location>
</feature>
<comment type="caution">
    <text evidence="2">The sequence shown here is derived from an EMBL/GenBank/DDBJ whole genome shotgun (WGS) entry which is preliminary data.</text>
</comment>
<keyword evidence="3" id="KW-1185">Reference proteome</keyword>
<evidence type="ECO:0008006" key="4">
    <source>
        <dbReference type="Google" id="ProtNLM"/>
    </source>
</evidence>
<keyword evidence="1" id="KW-0812">Transmembrane</keyword>
<gene>
    <name evidence="2" type="ORF">F4562_005166</name>
</gene>
<feature type="transmembrane region" description="Helical" evidence="1">
    <location>
        <begin position="25"/>
        <end position="42"/>
    </location>
</feature>
<evidence type="ECO:0000313" key="2">
    <source>
        <dbReference type="EMBL" id="MBB5822104.1"/>
    </source>
</evidence>
<dbReference type="EMBL" id="JACHMP010000001">
    <property type="protein sequence ID" value="MBB5822104.1"/>
    <property type="molecule type" value="Genomic_DNA"/>
</dbReference>
<dbReference type="RefSeq" id="WP_184544279.1">
    <property type="nucleotide sequence ID" value="NZ_JACHMP010000001.1"/>
</dbReference>
<evidence type="ECO:0000313" key="3">
    <source>
        <dbReference type="Proteomes" id="UP000540685"/>
    </source>
</evidence>
<feature type="transmembrane region" description="Helical" evidence="1">
    <location>
        <begin position="48"/>
        <end position="69"/>
    </location>
</feature>
<name>A0A7W9MJ34_9ACTN</name>
<dbReference type="AlphaFoldDB" id="A0A7W9MJ34"/>
<organism evidence="2 3">
    <name type="scientific">Streptosporangium becharense</name>
    <dbReference type="NCBI Taxonomy" id="1816182"/>
    <lineage>
        <taxon>Bacteria</taxon>
        <taxon>Bacillati</taxon>
        <taxon>Actinomycetota</taxon>
        <taxon>Actinomycetes</taxon>
        <taxon>Streptosporangiales</taxon>
        <taxon>Streptosporangiaceae</taxon>
        <taxon>Streptosporangium</taxon>
    </lineage>
</organism>
<sequence length="174" mass="18047">MTAPRPDADSEAATRTHRASAPKERIYVAFTALAVIIALRAHDQHPAASLALGTLAITVVATICAAYVADLLSHMVIHARLPAAGEHRHMITGTFGAGAVAVPPLVCLTLARVGLYDTATGLFAAMLVTIATLAAVGLLAVRRLSVPRVQRIAILAAESALALAVVALELLSHR</sequence>
<accession>A0A7W9MJ34</accession>
<proteinExistence type="predicted"/>
<protein>
    <recommendedName>
        <fullName evidence="4">Integral membrane protein</fullName>
    </recommendedName>
</protein>
<feature type="transmembrane region" description="Helical" evidence="1">
    <location>
        <begin position="119"/>
        <end position="140"/>
    </location>
</feature>
<evidence type="ECO:0000256" key="1">
    <source>
        <dbReference type="SAM" id="Phobius"/>
    </source>
</evidence>